<evidence type="ECO:0000313" key="1">
    <source>
        <dbReference type="EMBL" id="HBC34432.1"/>
    </source>
</evidence>
<organism evidence="1 2">
    <name type="scientific">Marinobacter adhaerens</name>
    <dbReference type="NCBI Taxonomy" id="1033846"/>
    <lineage>
        <taxon>Bacteria</taxon>
        <taxon>Pseudomonadati</taxon>
        <taxon>Pseudomonadota</taxon>
        <taxon>Gammaproteobacteria</taxon>
        <taxon>Pseudomonadales</taxon>
        <taxon>Marinobacteraceae</taxon>
        <taxon>Marinobacter</taxon>
    </lineage>
</organism>
<protein>
    <submittedName>
        <fullName evidence="1">Uncharacterized protein</fullName>
    </submittedName>
</protein>
<accession>A0A352ISJ9</accession>
<gene>
    <name evidence="1" type="ORF">DC045_08960</name>
</gene>
<comment type="caution">
    <text evidence="1">The sequence shown here is derived from an EMBL/GenBank/DDBJ whole genome shotgun (WGS) entry which is preliminary data.</text>
</comment>
<feature type="non-terminal residue" evidence="1">
    <location>
        <position position="1"/>
    </location>
</feature>
<reference evidence="1 2" key="1">
    <citation type="journal article" date="2018" name="Nat. Biotechnol.">
        <title>A standardized bacterial taxonomy based on genome phylogeny substantially revises the tree of life.</title>
        <authorList>
            <person name="Parks D.H."/>
            <person name="Chuvochina M."/>
            <person name="Waite D.W."/>
            <person name="Rinke C."/>
            <person name="Skarshewski A."/>
            <person name="Chaumeil P.A."/>
            <person name="Hugenholtz P."/>
        </authorList>
    </citation>
    <scope>NUCLEOTIDE SEQUENCE [LARGE SCALE GENOMIC DNA]</scope>
    <source>
        <strain evidence="1">UBA9380</strain>
    </source>
</reference>
<dbReference type="Proteomes" id="UP000263489">
    <property type="component" value="Unassembled WGS sequence"/>
</dbReference>
<sequence>DATTTVADKRIKRRPAPSTESVRGRLGRSLPIKLNTTHAPSSFNDLTVVVRGSVPRTSVTSASQTYLGGRVGSGAGAAYVKGLGTGAGPVPQAPGSKLRPGDIVTMRSPDAAIDGEDTRPELKITGAARVVMLLGNGAVVADEQVQDRQIAVPKHTATIAVQASGGGDGRATGLRIVGWHDQSRLVRLTGRSALGAGCVLSLNGTAGRASVGWHLGQNVVRGAAAVSTRFDHTVTCVGVILKAGEGRSASDVEIELHGARHLRQPVQPVVVQAGARSVLLFEINSLAGYSGVSVRALQGGAREIAGMIGAVASAEAMAELIAEKGLPATVSRLRAVGGSNCEIEWVPAQDD</sequence>
<dbReference type="AlphaFoldDB" id="A0A352ISJ9"/>
<evidence type="ECO:0000313" key="2">
    <source>
        <dbReference type="Proteomes" id="UP000263489"/>
    </source>
</evidence>
<dbReference type="EMBL" id="DNNA01000146">
    <property type="protein sequence ID" value="HBC34432.1"/>
    <property type="molecule type" value="Genomic_DNA"/>
</dbReference>
<proteinExistence type="predicted"/>
<name>A0A352ISJ9_9GAMM</name>